<organism evidence="12 13">
    <name type="scientific">Globodera rostochiensis</name>
    <name type="common">Golden nematode worm</name>
    <name type="synonym">Heterodera rostochiensis</name>
    <dbReference type="NCBI Taxonomy" id="31243"/>
    <lineage>
        <taxon>Eukaryota</taxon>
        <taxon>Metazoa</taxon>
        <taxon>Ecdysozoa</taxon>
        <taxon>Nematoda</taxon>
        <taxon>Chromadorea</taxon>
        <taxon>Rhabditida</taxon>
        <taxon>Tylenchina</taxon>
        <taxon>Tylenchomorpha</taxon>
        <taxon>Tylenchoidea</taxon>
        <taxon>Heteroderidae</taxon>
        <taxon>Heteroderinae</taxon>
        <taxon>Globodera</taxon>
    </lineage>
</organism>
<evidence type="ECO:0000256" key="8">
    <source>
        <dbReference type="ARBA" id="ARBA00023242"/>
    </source>
</evidence>
<evidence type="ECO:0000256" key="7">
    <source>
        <dbReference type="ARBA" id="ARBA00023163"/>
    </source>
</evidence>
<dbReference type="GO" id="GO:0045893">
    <property type="term" value="P:positive regulation of DNA-templated transcription"/>
    <property type="evidence" value="ECO:0007669"/>
    <property type="project" value="TreeGrafter"/>
</dbReference>
<evidence type="ECO:0000256" key="3">
    <source>
        <dbReference type="ARBA" id="ARBA00022771"/>
    </source>
</evidence>
<evidence type="ECO:0000256" key="2">
    <source>
        <dbReference type="ARBA" id="ARBA00022723"/>
    </source>
</evidence>
<keyword evidence="2" id="KW-0479">Metal-binding</keyword>
<protein>
    <recommendedName>
        <fullName evidence="9">CXXC-type zinc finger protein 1</fullName>
    </recommendedName>
</protein>
<evidence type="ECO:0000313" key="13">
    <source>
        <dbReference type="WBParaSite" id="Gr19_v10_g5274.t1"/>
    </source>
</evidence>
<dbReference type="Proteomes" id="UP000887572">
    <property type="component" value="Unplaced"/>
</dbReference>
<dbReference type="PANTHER" id="PTHR46174">
    <property type="entry name" value="CXXC-TYPE ZINC FINGER PROTEIN 1"/>
    <property type="match status" value="1"/>
</dbReference>
<dbReference type="InterPro" id="IPR019787">
    <property type="entry name" value="Znf_PHD-finger"/>
</dbReference>
<dbReference type="AlphaFoldDB" id="A0A914HZQ2"/>
<evidence type="ECO:0000256" key="1">
    <source>
        <dbReference type="ARBA" id="ARBA00004123"/>
    </source>
</evidence>
<reference evidence="13" key="1">
    <citation type="submission" date="2022-11" db="UniProtKB">
        <authorList>
            <consortium name="WormBaseParasite"/>
        </authorList>
    </citation>
    <scope>IDENTIFICATION</scope>
</reference>
<dbReference type="InterPro" id="IPR011011">
    <property type="entry name" value="Znf_FYVE_PHD"/>
</dbReference>
<evidence type="ECO:0000256" key="4">
    <source>
        <dbReference type="ARBA" id="ARBA00022833"/>
    </source>
</evidence>
<feature type="compositionally biased region" description="Basic and acidic residues" evidence="10">
    <location>
        <begin position="130"/>
        <end position="155"/>
    </location>
</feature>
<dbReference type="Pfam" id="PF00628">
    <property type="entry name" value="PHD"/>
    <property type="match status" value="1"/>
</dbReference>
<dbReference type="GO" id="GO:0048188">
    <property type="term" value="C:Set1C/COMPASS complex"/>
    <property type="evidence" value="ECO:0007669"/>
    <property type="project" value="InterPro"/>
</dbReference>
<evidence type="ECO:0000256" key="9">
    <source>
        <dbReference type="ARBA" id="ARBA00023828"/>
    </source>
</evidence>
<dbReference type="InterPro" id="IPR037869">
    <property type="entry name" value="Spp1/CFP1"/>
</dbReference>
<dbReference type="GO" id="GO:0003677">
    <property type="term" value="F:DNA binding"/>
    <property type="evidence" value="ECO:0007669"/>
    <property type="project" value="UniProtKB-KW"/>
</dbReference>
<feature type="compositionally biased region" description="Basic and acidic residues" evidence="10">
    <location>
        <begin position="91"/>
        <end position="122"/>
    </location>
</feature>
<dbReference type="GO" id="GO:0008270">
    <property type="term" value="F:zinc ion binding"/>
    <property type="evidence" value="ECO:0007669"/>
    <property type="project" value="UniProtKB-KW"/>
</dbReference>
<sequence>MGSTKKHSKRKGSEKLEEEVEKHCICDSMDYTTLMICCDYCLVWFHVECVKVTETTAKIIKKFACNFCSDKDPKCVTIYKKWAKGVATEQKASKSDKKKGEESAEEKKIKSIEKRKGRDRSTPKQSVKSHIIEKREAAVDDTKTEDESNNKDTKKAKTAQTKVKREQSKTPDSDWTPKDRPFLGTSITAQQKHQLELQETNPNLRCKKCIGCFRENNCGKCFTCVQNGGKCCMDRICVQVEELLKQQVAKMVDEEEGMGSGELGQKKSRKGRKPKNISAKAEEAKTKGVTGKNHRFDEAQRRHTSDESTVNVQLKRAYDNWMRRRNKSNGCSRTAVLQQEDLQCSGLGCTHSARIGSRYCSDSCGVALAKQRLKEILPQRFNVFFETAPNSQTENSEQVQQIQGKVGEINGKLDELEQWKNNVHRFVVALKNNTQPTSPQKKPNADENMLVGCPVCHGEFPMRESCRHIHMCFVRSERQTTYGTDYLIPNNQYNLYCEEYNKIDRTYCKRLRFACSEHYRDEYGLEMCGCPLSWYKKGGSLEFHELFLSLDDFIGDDGFCQEKQKSCRDHKNWVQTAFSLIDNERLNLLNKYEELCEQRRSLQLKLLQRGDILTLLCNSAD</sequence>
<dbReference type="InterPro" id="IPR013083">
    <property type="entry name" value="Znf_RING/FYVE/PHD"/>
</dbReference>
<keyword evidence="3" id="KW-0863">Zinc-finger</keyword>
<feature type="region of interest" description="Disordered" evidence="10">
    <location>
        <begin position="254"/>
        <end position="291"/>
    </location>
</feature>
<evidence type="ECO:0000256" key="5">
    <source>
        <dbReference type="ARBA" id="ARBA00023015"/>
    </source>
</evidence>
<dbReference type="PANTHER" id="PTHR46174:SF1">
    <property type="entry name" value="CXXC-TYPE ZINC FINGER PROTEIN 1"/>
    <property type="match status" value="1"/>
</dbReference>
<dbReference type="InterPro" id="IPR001965">
    <property type="entry name" value="Znf_PHD"/>
</dbReference>
<feature type="region of interest" description="Disordered" evidence="10">
    <location>
        <begin position="89"/>
        <end position="182"/>
    </location>
</feature>
<dbReference type="SMART" id="SM00249">
    <property type="entry name" value="PHD"/>
    <property type="match status" value="1"/>
</dbReference>
<keyword evidence="8" id="KW-0539">Nucleus</keyword>
<evidence type="ECO:0000259" key="11">
    <source>
        <dbReference type="SMART" id="SM00249"/>
    </source>
</evidence>
<keyword evidence="6" id="KW-0238">DNA-binding</keyword>
<feature type="compositionally biased region" description="Basic and acidic residues" evidence="10">
    <location>
        <begin position="163"/>
        <end position="181"/>
    </location>
</feature>
<evidence type="ECO:0000256" key="10">
    <source>
        <dbReference type="SAM" id="MobiDB-lite"/>
    </source>
</evidence>
<feature type="domain" description="Zinc finger PHD-type" evidence="11">
    <location>
        <begin position="23"/>
        <end position="69"/>
    </location>
</feature>
<dbReference type="PROSITE" id="PS01359">
    <property type="entry name" value="ZF_PHD_1"/>
    <property type="match status" value="1"/>
</dbReference>
<keyword evidence="12" id="KW-1185">Reference proteome</keyword>
<keyword evidence="4" id="KW-0862">Zinc</keyword>
<comment type="subcellular location">
    <subcellularLocation>
        <location evidence="1">Nucleus</location>
    </subcellularLocation>
</comment>
<keyword evidence="5" id="KW-0805">Transcription regulation</keyword>
<proteinExistence type="predicted"/>
<dbReference type="SUPFAM" id="SSF57903">
    <property type="entry name" value="FYVE/PHD zinc finger"/>
    <property type="match status" value="1"/>
</dbReference>
<feature type="compositionally biased region" description="Basic residues" evidence="10">
    <location>
        <begin position="266"/>
        <end position="275"/>
    </location>
</feature>
<dbReference type="Gene3D" id="3.30.40.10">
    <property type="entry name" value="Zinc/RING finger domain, C3HC4 (zinc finger)"/>
    <property type="match status" value="1"/>
</dbReference>
<evidence type="ECO:0000256" key="6">
    <source>
        <dbReference type="ARBA" id="ARBA00023125"/>
    </source>
</evidence>
<accession>A0A914HZQ2</accession>
<dbReference type="WBParaSite" id="Gr19_v10_g5274.t1">
    <property type="protein sequence ID" value="Gr19_v10_g5274.t1"/>
    <property type="gene ID" value="Gr19_v10_g5274"/>
</dbReference>
<dbReference type="Pfam" id="PF12269">
    <property type="entry name" value="CpG_bind_C"/>
    <property type="match status" value="1"/>
</dbReference>
<evidence type="ECO:0000313" key="12">
    <source>
        <dbReference type="Proteomes" id="UP000887572"/>
    </source>
</evidence>
<dbReference type="InterPro" id="IPR022056">
    <property type="entry name" value="CpG-bd_C"/>
</dbReference>
<keyword evidence="7" id="KW-0804">Transcription</keyword>
<name>A0A914HZQ2_GLORO</name>
<dbReference type="InterPro" id="IPR019786">
    <property type="entry name" value="Zinc_finger_PHD-type_CS"/>
</dbReference>